<name>K4APB0_SETIT</name>
<protein>
    <submittedName>
        <fullName evidence="1">Uncharacterized protein</fullName>
    </submittedName>
</protein>
<dbReference type="Gramene" id="KQK92226">
    <property type="protein sequence ID" value="KQK92226"/>
    <property type="gene ID" value="SETIT_040758mg"/>
</dbReference>
<evidence type="ECO:0000313" key="2">
    <source>
        <dbReference type="Proteomes" id="UP000004995"/>
    </source>
</evidence>
<dbReference type="EnsemblPlants" id="KQK92226">
    <property type="protein sequence ID" value="KQK92226"/>
    <property type="gene ID" value="SETIT_040758mg"/>
</dbReference>
<organism evidence="1 2">
    <name type="scientific">Setaria italica</name>
    <name type="common">Foxtail millet</name>
    <name type="synonym">Panicum italicum</name>
    <dbReference type="NCBI Taxonomy" id="4555"/>
    <lineage>
        <taxon>Eukaryota</taxon>
        <taxon>Viridiplantae</taxon>
        <taxon>Streptophyta</taxon>
        <taxon>Embryophyta</taxon>
        <taxon>Tracheophyta</taxon>
        <taxon>Spermatophyta</taxon>
        <taxon>Magnoliopsida</taxon>
        <taxon>Liliopsida</taxon>
        <taxon>Poales</taxon>
        <taxon>Poaceae</taxon>
        <taxon>PACMAD clade</taxon>
        <taxon>Panicoideae</taxon>
        <taxon>Panicodae</taxon>
        <taxon>Paniceae</taxon>
        <taxon>Cenchrinae</taxon>
        <taxon>Setaria</taxon>
    </lineage>
</organism>
<accession>K4APB0</accession>
<evidence type="ECO:0000313" key="1">
    <source>
        <dbReference type="EnsemblPlants" id="KQK92226"/>
    </source>
</evidence>
<dbReference type="HOGENOM" id="CLU_3385687_0_0_1"/>
<proteinExistence type="predicted"/>
<dbReference type="Proteomes" id="UP000004995">
    <property type="component" value="Unassembled WGS sequence"/>
</dbReference>
<reference evidence="1" key="2">
    <citation type="submission" date="2018-08" db="UniProtKB">
        <authorList>
            <consortium name="EnsemblPlants"/>
        </authorList>
    </citation>
    <scope>IDENTIFICATION</scope>
    <source>
        <strain evidence="1">Yugu1</strain>
    </source>
</reference>
<reference evidence="2" key="1">
    <citation type="journal article" date="2012" name="Nat. Biotechnol.">
        <title>Reference genome sequence of the model plant Setaria.</title>
        <authorList>
            <person name="Bennetzen J.L."/>
            <person name="Schmutz J."/>
            <person name="Wang H."/>
            <person name="Percifield R."/>
            <person name="Hawkins J."/>
            <person name="Pontaroli A.C."/>
            <person name="Estep M."/>
            <person name="Feng L."/>
            <person name="Vaughn J.N."/>
            <person name="Grimwood J."/>
            <person name="Jenkins J."/>
            <person name="Barry K."/>
            <person name="Lindquist E."/>
            <person name="Hellsten U."/>
            <person name="Deshpande S."/>
            <person name="Wang X."/>
            <person name="Wu X."/>
            <person name="Mitros T."/>
            <person name="Triplett J."/>
            <person name="Yang X."/>
            <person name="Ye C.Y."/>
            <person name="Mauro-Herrera M."/>
            <person name="Wang L."/>
            <person name="Li P."/>
            <person name="Sharma M."/>
            <person name="Sharma R."/>
            <person name="Ronald P.C."/>
            <person name="Panaud O."/>
            <person name="Kellogg E.A."/>
            <person name="Brutnell T.P."/>
            <person name="Doust A.N."/>
            <person name="Tuskan G.A."/>
            <person name="Rokhsar D."/>
            <person name="Devos K.M."/>
        </authorList>
    </citation>
    <scope>NUCLEOTIDE SEQUENCE [LARGE SCALE GENOMIC DNA]</scope>
    <source>
        <strain evidence="2">cv. Yugu1</strain>
    </source>
</reference>
<dbReference type="EMBL" id="AGNK02006102">
    <property type="status" value="NOT_ANNOTATED_CDS"/>
    <property type="molecule type" value="Genomic_DNA"/>
</dbReference>
<dbReference type="AlphaFoldDB" id="K4APB0"/>
<keyword evidence="2" id="KW-1185">Reference proteome</keyword>
<sequence>MLNNKYSHFSSGWFVSLLSYVASGEVRLLYLCK</sequence>
<dbReference type="InParanoid" id="K4APB0"/>